<dbReference type="SUPFAM" id="SSF51246">
    <property type="entry name" value="Rudiment single hybrid motif"/>
    <property type="match status" value="1"/>
</dbReference>
<dbReference type="InterPro" id="IPR011054">
    <property type="entry name" value="Rudment_hybrid_motif"/>
</dbReference>
<dbReference type="FunFam" id="2.40.50.100:FF:000005">
    <property type="entry name" value="Acetyl-CoA carboxylase 1"/>
    <property type="match status" value="1"/>
</dbReference>
<organism evidence="5 6">
    <name type="scientific">Apatococcus fuscideae</name>
    <dbReference type="NCBI Taxonomy" id="2026836"/>
    <lineage>
        <taxon>Eukaryota</taxon>
        <taxon>Viridiplantae</taxon>
        <taxon>Chlorophyta</taxon>
        <taxon>core chlorophytes</taxon>
        <taxon>Trebouxiophyceae</taxon>
        <taxon>Chlorellales</taxon>
        <taxon>Chlorellaceae</taxon>
        <taxon>Apatococcus</taxon>
    </lineage>
</organism>
<accession>A0AAW1TDM6</accession>
<evidence type="ECO:0000256" key="2">
    <source>
        <dbReference type="ARBA" id="ARBA00048065"/>
    </source>
</evidence>
<evidence type="ECO:0000256" key="3">
    <source>
        <dbReference type="ARBA" id="ARBA00048600"/>
    </source>
</evidence>
<evidence type="ECO:0000259" key="4">
    <source>
        <dbReference type="PROSITE" id="PS00867"/>
    </source>
</evidence>
<dbReference type="Pfam" id="PF02786">
    <property type="entry name" value="CPSase_L_D2"/>
    <property type="match status" value="1"/>
</dbReference>
<dbReference type="GO" id="GO:0003989">
    <property type="term" value="F:acetyl-CoA carboxylase activity"/>
    <property type="evidence" value="ECO:0007669"/>
    <property type="project" value="UniProtKB-EC"/>
</dbReference>
<dbReference type="AlphaFoldDB" id="A0AAW1TDM6"/>
<dbReference type="Gene3D" id="2.40.50.100">
    <property type="match status" value="1"/>
</dbReference>
<dbReference type="SUPFAM" id="SSF56059">
    <property type="entry name" value="Glutathione synthetase ATP-binding domain-like"/>
    <property type="match status" value="1"/>
</dbReference>
<gene>
    <name evidence="5" type="ORF">WJX84_010920</name>
</gene>
<dbReference type="Gene3D" id="3.30.470.20">
    <property type="entry name" value="ATP-grasp fold, B domain"/>
    <property type="match status" value="2"/>
</dbReference>
<proteinExistence type="predicted"/>
<dbReference type="Proteomes" id="UP001485043">
    <property type="component" value="Unassembled WGS sequence"/>
</dbReference>
<dbReference type="EMBL" id="JALJOV010000113">
    <property type="protein sequence ID" value="KAK9867067.1"/>
    <property type="molecule type" value="Genomic_DNA"/>
</dbReference>
<dbReference type="PANTHER" id="PTHR45728:SF3">
    <property type="entry name" value="ACETYL-COA CARBOXYLASE"/>
    <property type="match status" value="1"/>
</dbReference>
<dbReference type="GO" id="GO:0005524">
    <property type="term" value="F:ATP binding"/>
    <property type="evidence" value="ECO:0007669"/>
    <property type="project" value="InterPro"/>
</dbReference>
<evidence type="ECO:0000256" key="1">
    <source>
        <dbReference type="ARBA" id="ARBA00013263"/>
    </source>
</evidence>
<dbReference type="InterPro" id="IPR000089">
    <property type="entry name" value="Biotin_lipoyl"/>
</dbReference>
<dbReference type="InterPro" id="IPR005479">
    <property type="entry name" value="CPAse_ATP-bd"/>
</dbReference>
<feature type="non-terminal residue" evidence="5">
    <location>
        <position position="1"/>
    </location>
</feature>
<dbReference type="CDD" id="cd06850">
    <property type="entry name" value="biotinyl_domain"/>
    <property type="match status" value="1"/>
</dbReference>
<dbReference type="SUPFAM" id="SSF51230">
    <property type="entry name" value="Single hybrid motif"/>
    <property type="match status" value="1"/>
</dbReference>
<reference evidence="5 6" key="1">
    <citation type="journal article" date="2024" name="Nat. Commun.">
        <title>Phylogenomics reveals the evolutionary origins of lichenization in chlorophyte algae.</title>
        <authorList>
            <person name="Puginier C."/>
            <person name="Libourel C."/>
            <person name="Otte J."/>
            <person name="Skaloud P."/>
            <person name="Haon M."/>
            <person name="Grisel S."/>
            <person name="Petersen M."/>
            <person name="Berrin J.G."/>
            <person name="Delaux P.M."/>
            <person name="Dal Grande F."/>
            <person name="Keller J."/>
        </authorList>
    </citation>
    <scope>NUCLEOTIDE SEQUENCE [LARGE SCALE GENOMIC DNA]</scope>
    <source>
        <strain evidence="5 6">SAG 2523</strain>
    </source>
</reference>
<comment type="catalytic activity">
    <reaction evidence="2">
        <text>hydrogencarbonate + acetyl-CoA + ATP = malonyl-CoA + ADP + phosphate + H(+)</text>
        <dbReference type="Rhea" id="RHEA:11308"/>
        <dbReference type="ChEBI" id="CHEBI:15378"/>
        <dbReference type="ChEBI" id="CHEBI:17544"/>
        <dbReference type="ChEBI" id="CHEBI:30616"/>
        <dbReference type="ChEBI" id="CHEBI:43474"/>
        <dbReference type="ChEBI" id="CHEBI:57288"/>
        <dbReference type="ChEBI" id="CHEBI:57384"/>
        <dbReference type="ChEBI" id="CHEBI:456216"/>
        <dbReference type="EC" id="6.4.1.2"/>
    </reaction>
</comment>
<dbReference type="GO" id="GO:0004075">
    <property type="term" value="F:biotin carboxylase activity"/>
    <property type="evidence" value="ECO:0007669"/>
    <property type="project" value="UniProtKB-EC"/>
</dbReference>
<feature type="domain" description="Carbamoyl phosphate synthase ATP-binding" evidence="4">
    <location>
        <begin position="8"/>
        <end position="15"/>
    </location>
</feature>
<dbReference type="EC" id="6.3.4.14" evidence="1"/>
<dbReference type="Pfam" id="PF02785">
    <property type="entry name" value="Biotin_carb_C"/>
    <property type="match status" value="1"/>
</dbReference>
<dbReference type="InterPro" id="IPR011053">
    <property type="entry name" value="Single_hybrid_motif"/>
</dbReference>
<evidence type="ECO:0000313" key="5">
    <source>
        <dbReference type="EMBL" id="KAK9867067.1"/>
    </source>
</evidence>
<dbReference type="SMART" id="SM00878">
    <property type="entry name" value="Biotin_carb_C"/>
    <property type="match status" value="1"/>
</dbReference>
<comment type="caution">
    <text evidence="5">The sequence shown here is derived from an EMBL/GenBank/DDBJ whole genome shotgun (WGS) entry which is preliminary data.</text>
</comment>
<dbReference type="GO" id="GO:0006633">
    <property type="term" value="P:fatty acid biosynthetic process"/>
    <property type="evidence" value="ECO:0007669"/>
    <property type="project" value="TreeGrafter"/>
</dbReference>
<dbReference type="PROSITE" id="PS00867">
    <property type="entry name" value="CPSASE_2"/>
    <property type="match status" value="1"/>
</dbReference>
<dbReference type="PANTHER" id="PTHR45728">
    <property type="entry name" value="ACETYL-COA CARBOXYLASE, ISOFORM A"/>
    <property type="match status" value="1"/>
</dbReference>
<name>A0AAW1TDM6_9CHLO</name>
<keyword evidence="6" id="KW-1185">Reference proteome</keyword>
<dbReference type="InterPro" id="IPR049074">
    <property type="entry name" value="ACCA_BT"/>
</dbReference>
<dbReference type="Pfam" id="PF00364">
    <property type="entry name" value="Biotin_lipoyl"/>
    <property type="match status" value="1"/>
</dbReference>
<dbReference type="InterPro" id="IPR049076">
    <property type="entry name" value="ACCA"/>
</dbReference>
<dbReference type="Pfam" id="PF21385">
    <property type="entry name" value="ACCA_BT"/>
    <property type="match status" value="1"/>
</dbReference>
<sequence length="343" mass="37247">SDEDAYYFLEVNPRLQVEHPVTEWISNVNIPACQFGHIFAKGATREEAIEHMQVALRSFRFRGDSSCNANYMLDLTRHPDFTEGRIHTGWLDAKIAAKAKKQFAASAAKVTDALSRGHMAPARLNLTSTDFTFGLSGQRYAVKVFCVGPRMWSVELNGTRAAATAHDLPDDAVVVHVNGQAYTAHAQIGKLGTRLTIAGATVMMAKEQDPRKLIAPTSGKLVRYLVSNGEEVLADEAYAEIEVMKSIMPLISPAAGDLTHVISVGSSFASGDLIGTLDLQDPDAVPTLEPFTGGFPQLAEPSTQAADPHEEFQDSMRAAEMVMTGGTHNPSYLTPSEWQLKAM</sequence>
<comment type="catalytic activity">
    <reaction evidence="3">
        <text>N(6)-biotinyl-L-lysyl-[protein] + hydrogencarbonate + ATP = N(6)-carboxybiotinyl-L-lysyl-[protein] + ADP + phosphate + H(+)</text>
        <dbReference type="Rhea" id="RHEA:13501"/>
        <dbReference type="Rhea" id="RHEA-COMP:10505"/>
        <dbReference type="Rhea" id="RHEA-COMP:10506"/>
        <dbReference type="ChEBI" id="CHEBI:15378"/>
        <dbReference type="ChEBI" id="CHEBI:17544"/>
        <dbReference type="ChEBI" id="CHEBI:30616"/>
        <dbReference type="ChEBI" id="CHEBI:43474"/>
        <dbReference type="ChEBI" id="CHEBI:83144"/>
        <dbReference type="ChEBI" id="CHEBI:83145"/>
        <dbReference type="ChEBI" id="CHEBI:456216"/>
        <dbReference type="EC" id="6.3.4.14"/>
    </reaction>
</comment>
<evidence type="ECO:0000313" key="6">
    <source>
        <dbReference type="Proteomes" id="UP001485043"/>
    </source>
</evidence>
<dbReference type="InterPro" id="IPR005482">
    <property type="entry name" value="Biotin_COase_C"/>
</dbReference>
<protein>
    <recommendedName>
        <fullName evidence="1">biotin carboxylase</fullName>
        <ecNumber evidence="1">6.3.4.14</ecNumber>
    </recommendedName>
</protein>